<accession>A0A1I7V2Y2</accession>
<sequence>MKCLIIFCLLATSIVANDLEEAQGQFCTMCNKNWEEKVPKNWAEVTAYLVIYGLVTLKNQLIPEPCLFPTPLYSQT</sequence>
<evidence type="ECO:0000313" key="2">
    <source>
        <dbReference type="Proteomes" id="UP000095282"/>
    </source>
</evidence>
<keyword evidence="1" id="KW-0732">Signal</keyword>
<protein>
    <submittedName>
        <fullName evidence="3">Saposin B-type domain-containing protein</fullName>
    </submittedName>
</protein>
<evidence type="ECO:0000313" key="3">
    <source>
        <dbReference type="WBParaSite" id="Csp11.Scaffold630.g21859.t1"/>
    </source>
</evidence>
<dbReference type="eggNOG" id="ENOG502TIMF">
    <property type="taxonomic scope" value="Eukaryota"/>
</dbReference>
<organism evidence="2 3">
    <name type="scientific">Caenorhabditis tropicalis</name>
    <dbReference type="NCBI Taxonomy" id="1561998"/>
    <lineage>
        <taxon>Eukaryota</taxon>
        <taxon>Metazoa</taxon>
        <taxon>Ecdysozoa</taxon>
        <taxon>Nematoda</taxon>
        <taxon>Chromadorea</taxon>
        <taxon>Rhabditida</taxon>
        <taxon>Rhabditina</taxon>
        <taxon>Rhabditomorpha</taxon>
        <taxon>Rhabditoidea</taxon>
        <taxon>Rhabditidae</taxon>
        <taxon>Peloderinae</taxon>
        <taxon>Caenorhabditis</taxon>
    </lineage>
</organism>
<dbReference type="AlphaFoldDB" id="A0A1I7V2Y2"/>
<name>A0A1I7V2Y2_9PELO</name>
<keyword evidence="2" id="KW-1185">Reference proteome</keyword>
<proteinExistence type="predicted"/>
<feature type="signal peptide" evidence="1">
    <location>
        <begin position="1"/>
        <end position="16"/>
    </location>
</feature>
<dbReference type="Proteomes" id="UP000095282">
    <property type="component" value="Unplaced"/>
</dbReference>
<evidence type="ECO:0000256" key="1">
    <source>
        <dbReference type="SAM" id="SignalP"/>
    </source>
</evidence>
<dbReference type="WBParaSite" id="Csp11.Scaffold630.g21859.t1">
    <property type="protein sequence ID" value="Csp11.Scaffold630.g21859.t1"/>
    <property type="gene ID" value="Csp11.Scaffold630.g21859"/>
</dbReference>
<feature type="chain" id="PRO_5009309736" evidence="1">
    <location>
        <begin position="17"/>
        <end position="76"/>
    </location>
</feature>
<reference evidence="3" key="1">
    <citation type="submission" date="2016-11" db="UniProtKB">
        <authorList>
            <consortium name="WormBaseParasite"/>
        </authorList>
    </citation>
    <scope>IDENTIFICATION</scope>
</reference>